<dbReference type="GO" id="GO:0016746">
    <property type="term" value="F:acyltransferase activity"/>
    <property type="evidence" value="ECO:0007669"/>
    <property type="project" value="UniProtKB-KW"/>
</dbReference>
<dbReference type="NCBIfam" id="NF008852">
    <property type="entry name" value="PRK11890.1"/>
    <property type="match status" value="1"/>
</dbReference>
<evidence type="ECO:0000256" key="1">
    <source>
        <dbReference type="ARBA" id="ARBA00022679"/>
    </source>
</evidence>
<keyword evidence="2" id="KW-0012">Acyltransferase</keyword>
<dbReference type="NCBIfam" id="NF006045">
    <property type="entry name" value="PRK08190.1"/>
    <property type="match status" value="1"/>
</dbReference>
<protein>
    <submittedName>
        <fullName evidence="4">Phosphate butyryltransferase</fullName>
    </submittedName>
</protein>
<organism evidence="4 5">
    <name type="scientific">Breoghania corrubedonensis</name>
    <dbReference type="NCBI Taxonomy" id="665038"/>
    <lineage>
        <taxon>Bacteria</taxon>
        <taxon>Pseudomonadati</taxon>
        <taxon>Pseudomonadota</taxon>
        <taxon>Alphaproteobacteria</taxon>
        <taxon>Hyphomicrobiales</taxon>
        <taxon>Stappiaceae</taxon>
        <taxon>Breoghania</taxon>
    </lineage>
</organism>
<reference evidence="4 5" key="1">
    <citation type="submission" date="2018-04" db="EMBL/GenBank/DDBJ databases">
        <title>Genomic Encyclopedia of Archaeal and Bacterial Type Strains, Phase II (KMG-II): from individual species to whole genera.</title>
        <authorList>
            <person name="Goeker M."/>
        </authorList>
    </citation>
    <scope>NUCLEOTIDE SEQUENCE [LARGE SCALE GENOMIC DNA]</scope>
    <source>
        <strain evidence="4 5">DSM 23382</strain>
    </source>
</reference>
<sequence length="490" mass="51381">MAGNKTYDEIAVGDSASISRVCTANDLYIFANASGNLNPLNLPDFDHDGDGRKDRALAPSMWVGALVSAVLGNILPGPGTIYRSQHFDFLDRAQVGDTLTVTVTVVAKEPANLIRVATKVETTGGRLVAEGEGVVEAPTRKIVFAAHEVPQILVERHQHFDRLIARAQMLEPLATAVVWPDDDASLGGALMAAEAGLIRPILIGRRASIEALAARLGQSLAACEIVETEGDVEAARKAVSLVHEGRAGAVMKGHLHTDTLLKPVVSRDGGLRATRRISHAFIMDVPGRVAPLIISDAAINIAPDLDTKVDITQNAIDLARAMGIETPKVGILSAVETVNPAIPSTLDAAILSKMAERGQITGGIVDGPLAMDNAVDVNAARTKGITSLVAGHADVLIMPNMEAGNMLAKELTFIAHAQAAGVVLGARVPVILTSRADDDRARLASCALALLYTHWQRTGVAARDKEEEFVMTSGTGHSVGGSEPAGQGTV</sequence>
<dbReference type="SUPFAM" id="SSF54637">
    <property type="entry name" value="Thioesterase/thiol ester dehydrase-isomerase"/>
    <property type="match status" value="1"/>
</dbReference>
<feature type="domain" description="Phosphate acetyl/butaryl transferase" evidence="3">
    <location>
        <begin position="234"/>
        <end position="449"/>
    </location>
</feature>
<dbReference type="EMBL" id="QAYG01000001">
    <property type="protein sequence ID" value="PTW62702.1"/>
    <property type="molecule type" value="Genomic_DNA"/>
</dbReference>
<dbReference type="OrthoDB" id="9800237at2"/>
<dbReference type="AlphaFoldDB" id="A0A2T5VG16"/>
<dbReference type="InterPro" id="IPR002505">
    <property type="entry name" value="PTA_PTB"/>
</dbReference>
<evidence type="ECO:0000259" key="3">
    <source>
        <dbReference type="Pfam" id="PF01515"/>
    </source>
</evidence>
<gene>
    <name evidence="4" type="ORF">C8N35_101749</name>
</gene>
<name>A0A2T5VG16_9HYPH</name>
<evidence type="ECO:0000256" key="2">
    <source>
        <dbReference type="ARBA" id="ARBA00023315"/>
    </source>
</evidence>
<dbReference type="InterPro" id="IPR029069">
    <property type="entry name" value="HotDog_dom_sf"/>
</dbReference>
<dbReference type="Proteomes" id="UP000244081">
    <property type="component" value="Unassembled WGS sequence"/>
</dbReference>
<dbReference type="SUPFAM" id="SSF53659">
    <property type="entry name" value="Isocitrate/Isopropylmalate dehydrogenase-like"/>
    <property type="match status" value="1"/>
</dbReference>
<dbReference type="PANTHER" id="PTHR43356:SF2">
    <property type="entry name" value="PHOSPHATE ACETYLTRANSFERASE"/>
    <property type="match status" value="1"/>
</dbReference>
<keyword evidence="1 4" id="KW-0808">Transferase</keyword>
<accession>A0A2T5VG16</accession>
<evidence type="ECO:0000313" key="5">
    <source>
        <dbReference type="Proteomes" id="UP000244081"/>
    </source>
</evidence>
<dbReference type="PANTHER" id="PTHR43356">
    <property type="entry name" value="PHOSPHATE ACETYLTRANSFERASE"/>
    <property type="match status" value="1"/>
</dbReference>
<dbReference type="RefSeq" id="WP_107988235.1">
    <property type="nucleotide sequence ID" value="NZ_QAYG01000001.1"/>
</dbReference>
<dbReference type="Pfam" id="PF01515">
    <property type="entry name" value="PTA_PTB"/>
    <property type="match status" value="1"/>
</dbReference>
<keyword evidence="5" id="KW-1185">Reference proteome</keyword>
<dbReference type="Gene3D" id="3.40.718.10">
    <property type="entry name" value="Isopropylmalate Dehydrogenase"/>
    <property type="match status" value="1"/>
</dbReference>
<proteinExistence type="predicted"/>
<comment type="caution">
    <text evidence="4">The sequence shown here is derived from an EMBL/GenBank/DDBJ whole genome shotgun (WGS) entry which is preliminary data.</text>
</comment>
<dbReference type="Gene3D" id="3.10.129.10">
    <property type="entry name" value="Hotdog Thioesterase"/>
    <property type="match status" value="1"/>
</dbReference>
<evidence type="ECO:0000313" key="4">
    <source>
        <dbReference type="EMBL" id="PTW62702.1"/>
    </source>
</evidence>
<dbReference type="InterPro" id="IPR050500">
    <property type="entry name" value="Phos_Acetyltrans/Butyryltrans"/>
</dbReference>